<dbReference type="Proteomes" id="UP000070444">
    <property type="component" value="Unassembled WGS sequence"/>
</dbReference>
<feature type="repeat" description="WD" evidence="3">
    <location>
        <begin position="265"/>
        <end position="306"/>
    </location>
</feature>
<reference evidence="6 7" key="1">
    <citation type="journal article" date="2015" name="Genome Biol. Evol.">
        <title>Phylogenomic analyses indicate that early fungi evolved digesting cell walls of algal ancestors of land plants.</title>
        <authorList>
            <person name="Chang Y."/>
            <person name="Wang S."/>
            <person name="Sekimoto S."/>
            <person name="Aerts A.L."/>
            <person name="Choi C."/>
            <person name="Clum A."/>
            <person name="LaButti K.M."/>
            <person name="Lindquist E.A."/>
            <person name="Yee Ngan C."/>
            <person name="Ohm R.A."/>
            <person name="Salamov A.A."/>
            <person name="Grigoriev I.V."/>
            <person name="Spatafora J.W."/>
            <person name="Berbee M.L."/>
        </authorList>
    </citation>
    <scope>NUCLEOTIDE SEQUENCE [LARGE SCALE GENOMIC DNA]</scope>
    <source>
        <strain evidence="6 7">NRRL 28638</strain>
    </source>
</reference>
<dbReference type="OMA" id="YEDHCCS"/>
<proteinExistence type="predicted"/>
<dbReference type="Pfam" id="PF00400">
    <property type="entry name" value="WD40"/>
    <property type="match status" value="5"/>
</dbReference>
<keyword evidence="2" id="KW-0677">Repeat</keyword>
<protein>
    <submittedName>
        <fullName evidence="6">WD40 repeat-like protein</fullName>
    </submittedName>
</protein>
<dbReference type="PANTHER" id="PTHR22838">
    <property type="entry name" value="WD REPEAT PROTEIN 26-RELATED"/>
    <property type="match status" value="1"/>
</dbReference>
<evidence type="ECO:0000256" key="1">
    <source>
        <dbReference type="ARBA" id="ARBA00022574"/>
    </source>
</evidence>
<dbReference type="SMART" id="SM00320">
    <property type="entry name" value="WD40"/>
    <property type="match status" value="7"/>
</dbReference>
<dbReference type="InterPro" id="IPR019775">
    <property type="entry name" value="WD40_repeat_CS"/>
</dbReference>
<evidence type="ECO:0000256" key="3">
    <source>
        <dbReference type="PROSITE-ProRule" id="PRU00221"/>
    </source>
</evidence>
<evidence type="ECO:0000256" key="4">
    <source>
        <dbReference type="SAM" id="MobiDB-lite"/>
    </source>
</evidence>
<dbReference type="InterPro" id="IPR015943">
    <property type="entry name" value="WD40/YVTN_repeat-like_dom_sf"/>
</dbReference>
<dbReference type="OrthoDB" id="972532at2759"/>
<feature type="repeat" description="WD" evidence="3">
    <location>
        <begin position="474"/>
        <end position="507"/>
    </location>
</feature>
<keyword evidence="1 3" id="KW-0853">WD repeat</keyword>
<name>A0A137P8H5_CONC2</name>
<dbReference type="PROSITE" id="PS50294">
    <property type="entry name" value="WD_REPEATS_REGION"/>
    <property type="match status" value="3"/>
</dbReference>
<organism evidence="6 7">
    <name type="scientific">Conidiobolus coronatus (strain ATCC 28846 / CBS 209.66 / NRRL 28638)</name>
    <name type="common">Delacroixia coronata</name>
    <dbReference type="NCBI Taxonomy" id="796925"/>
    <lineage>
        <taxon>Eukaryota</taxon>
        <taxon>Fungi</taxon>
        <taxon>Fungi incertae sedis</taxon>
        <taxon>Zoopagomycota</taxon>
        <taxon>Entomophthoromycotina</taxon>
        <taxon>Entomophthoromycetes</taxon>
        <taxon>Entomophthorales</taxon>
        <taxon>Ancylistaceae</taxon>
        <taxon>Conidiobolus</taxon>
    </lineage>
</organism>
<dbReference type="PRINTS" id="PR00320">
    <property type="entry name" value="GPROTEINBRPT"/>
</dbReference>
<dbReference type="GO" id="GO:0043161">
    <property type="term" value="P:proteasome-mediated ubiquitin-dependent protein catabolic process"/>
    <property type="evidence" value="ECO:0007669"/>
    <property type="project" value="TreeGrafter"/>
</dbReference>
<evidence type="ECO:0000256" key="2">
    <source>
        <dbReference type="ARBA" id="ARBA00022737"/>
    </source>
</evidence>
<feature type="region of interest" description="Disordered" evidence="4">
    <location>
        <begin position="1"/>
        <end position="35"/>
    </location>
</feature>
<keyword evidence="7" id="KW-1185">Reference proteome</keyword>
<dbReference type="EMBL" id="KQ964477">
    <property type="protein sequence ID" value="KXN71317.1"/>
    <property type="molecule type" value="Genomic_DNA"/>
</dbReference>
<evidence type="ECO:0000313" key="7">
    <source>
        <dbReference type="Proteomes" id="UP000070444"/>
    </source>
</evidence>
<dbReference type="InterPro" id="IPR036322">
    <property type="entry name" value="WD40_repeat_dom_sf"/>
</dbReference>
<dbReference type="CDD" id="cd00200">
    <property type="entry name" value="WD40"/>
    <property type="match status" value="1"/>
</dbReference>
<dbReference type="SUPFAM" id="SSF50978">
    <property type="entry name" value="WD40 repeat-like"/>
    <property type="match status" value="1"/>
</dbReference>
<feature type="domain" description="CTLH" evidence="5">
    <location>
        <begin position="71"/>
        <end position="107"/>
    </location>
</feature>
<evidence type="ECO:0000259" key="5">
    <source>
        <dbReference type="PROSITE" id="PS50897"/>
    </source>
</evidence>
<dbReference type="Gene3D" id="2.130.10.10">
    <property type="entry name" value="YVTN repeat-like/Quinoprotein amine dehydrogenase"/>
    <property type="match status" value="2"/>
</dbReference>
<sequence length="517" mass="58935">MKDQGHANTHTNGLGTSSPQLNGNSQLTNGATPSSSFDREELIRIKESGYCLENVYITQFRKGIIQGNWGLIEKLSQQLQFLNNAQVLFLIKEQKFLEFIEQGRINDAIQTLQIEISPLNINLDRVHFLSSLLMCPDAETLKTQASWDGSKGTSREKLLLDLQKYIPPTLMVPDNRLEILLNQAITWQRMGCLYHDQEDEPHSLYVNHMCDQAKFPNKTTFILREHTNEVWYLDFANSGQYLASASKDSTIIIWNTTTFHPVHILTGHEDAVNYVAWSPDDKWLLSCSSDKTARLWNAETGTTHHIFTEGPDSFSVCVWLPCSTTFLTAGIDQCIRAWDIYGHCLYTIDSHRIYDMAVKSDGSQLIVASDLKKIHVYDLTTKSELYTIQEQESITSFKISKDDRYILCNVHNSGARLWDLETRDRVQTFTGQKQKRFVIRSCFGGNNQSFIISGSEDGQVYVWHRNKSVLMYSLPGHTESVNCVAWNHQNDSMFASASDDNTIRIWNSIVPPTKPLD</sequence>
<dbReference type="AlphaFoldDB" id="A0A137P8H5"/>
<gene>
    <name evidence="6" type="ORF">CONCODRAFT_75497</name>
</gene>
<dbReference type="PROSITE" id="PS50897">
    <property type="entry name" value="CTLH"/>
    <property type="match status" value="1"/>
</dbReference>
<dbReference type="InterPro" id="IPR051350">
    <property type="entry name" value="WD_repeat-ST_regulator"/>
</dbReference>
<feature type="repeat" description="WD" evidence="3">
    <location>
        <begin position="223"/>
        <end position="264"/>
    </location>
</feature>
<accession>A0A137P8H5</accession>
<dbReference type="PANTHER" id="PTHR22838:SF0">
    <property type="entry name" value="WD REPEAT-CONTAINING PROTEIN 26"/>
    <property type="match status" value="1"/>
</dbReference>
<dbReference type="PROSITE" id="PS00678">
    <property type="entry name" value="WD_REPEATS_1"/>
    <property type="match status" value="2"/>
</dbReference>
<dbReference type="GO" id="GO:0034657">
    <property type="term" value="C:GID complex"/>
    <property type="evidence" value="ECO:0007669"/>
    <property type="project" value="TreeGrafter"/>
</dbReference>
<dbReference type="STRING" id="796925.A0A137P8H5"/>
<dbReference type="InterPro" id="IPR006595">
    <property type="entry name" value="CTLH_C"/>
</dbReference>
<dbReference type="InterPro" id="IPR001680">
    <property type="entry name" value="WD40_rpt"/>
</dbReference>
<dbReference type="InterPro" id="IPR020472">
    <property type="entry name" value="WD40_PAC1"/>
</dbReference>
<dbReference type="PROSITE" id="PS50082">
    <property type="entry name" value="WD_REPEATS_2"/>
    <property type="match status" value="3"/>
</dbReference>
<evidence type="ECO:0000313" key="6">
    <source>
        <dbReference type="EMBL" id="KXN71317.1"/>
    </source>
</evidence>